<keyword evidence="3" id="KW-1185">Reference proteome</keyword>
<gene>
    <name evidence="2" type="ORF">DIATSA_LOCUS3389</name>
</gene>
<sequence length="184" mass="19166">MADGGGRPWRSQPAGLGAGEAEAEGEGEGQLSAAAGAVDALLSHSQPAHADDLLLASQMSSPSTQPSVEAWLVRRMTRVRVRAGAVEGGAGAGVGAGAGRVLAAVAEAAHALSYRTRLLHDNLMAIECDSEVKMRAWVSRGGGGAAGGGGALLEFRRSRGCGLEFKRRYLQLRQRLRHVLEEEN</sequence>
<evidence type="ECO:0000256" key="1">
    <source>
        <dbReference type="SAM" id="MobiDB-lite"/>
    </source>
</evidence>
<organism evidence="2 3">
    <name type="scientific">Diatraea saccharalis</name>
    <name type="common">sugarcane borer</name>
    <dbReference type="NCBI Taxonomy" id="40085"/>
    <lineage>
        <taxon>Eukaryota</taxon>
        <taxon>Metazoa</taxon>
        <taxon>Ecdysozoa</taxon>
        <taxon>Arthropoda</taxon>
        <taxon>Hexapoda</taxon>
        <taxon>Insecta</taxon>
        <taxon>Pterygota</taxon>
        <taxon>Neoptera</taxon>
        <taxon>Endopterygota</taxon>
        <taxon>Lepidoptera</taxon>
        <taxon>Glossata</taxon>
        <taxon>Ditrysia</taxon>
        <taxon>Pyraloidea</taxon>
        <taxon>Crambidae</taxon>
        <taxon>Crambinae</taxon>
        <taxon>Diatraea</taxon>
    </lineage>
</organism>
<dbReference type="OrthoDB" id="539158at2759"/>
<dbReference type="AlphaFoldDB" id="A0A9N9QXK4"/>
<feature type="region of interest" description="Disordered" evidence="1">
    <location>
        <begin position="1"/>
        <end position="30"/>
    </location>
</feature>
<protein>
    <submittedName>
        <fullName evidence="2">Uncharacterized protein</fullName>
    </submittedName>
</protein>
<reference evidence="2" key="2">
    <citation type="submission" date="2022-10" db="EMBL/GenBank/DDBJ databases">
        <authorList>
            <consortium name="ENA_rothamsted_submissions"/>
            <consortium name="culmorum"/>
            <person name="King R."/>
        </authorList>
    </citation>
    <scope>NUCLEOTIDE SEQUENCE</scope>
</reference>
<reference evidence="2" key="1">
    <citation type="submission" date="2021-12" db="EMBL/GenBank/DDBJ databases">
        <authorList>
            <person name="King R."/>
        </authorList>
    </citation>
    <scope>NUCLEOTIDE SEQUENCE</scope>
</reference>
<proteinExistence type="predicted"/>
<name>A0A9N9QXK4_9NEOP</name>
<dbReference type="EMBL" id="OU893345">
    <property type="protein sequence ID" value="CAG9785350.1"/>
    <property type="molecule type" value="Genomic_DNA"/>
</dbReference>
<accession>A0A9N9QXK4</accession>
<evidence type="ECO:0000313" key="3">
    <source>
        <dbReference type="Proteomes" id="UP001153714"/>
    </source>
</evidence>
<dbReference type="Proteomes" id="UP001153714">
    <property type="component" value="Chromosome 14"/>
</dbReference>
<evidence type="ECO:0000313" key="2">
    <source>
        <dbReference type="EMBL" id="CAG9785350.1"/>
    </source>
</evidence>